<sequence>MKINTIIAVFLSLVSVNCFGNESVKQQVNAAKRIIALAPHIVENLYAIGAGDLIVGTTEHADYPEQANSIPRIGNYAKLNIEQVLAVDPDLIIAWKSNPSDDLVRLQKLGLNIVYSQPETLESVAQELRYFGELTGNQALGEQKAKEFLQQLTNIADHYKDKAAISVFYELWPRPLTTVAKNAWPQQQLSVCRASNPFFDSETDYPQINVENVVLKAPQIIIQPSSYGVSSPDKVNWQQWPAIPAVKNNAFLHPDADQLHRMTLRSLDELSLLCQQIDQFRQ</sequence>
<dbReference type="InterPro" id="IPR002491">
    <property type="entry name" value="ABC_transptr_periplasmic_BD"/>
</dbReference>
<dbReference type="Gene3D" id="3.40.50.1980">
    <property type="entry name" value="Nitrogenase molybdenum iron protein domain"/>
    <property type="match status" value="2"/>
</dbReference>
<protein>
    <submittedName>
        <fullName evidence="4">Cobalamin-binding protein</fullName>
    </submittedName>
</protein>
<feature type="domain" description="Fe/B12 periplasmic-binding" evidence="3">
    <location>
        <begin position="33"/>
        <end position="282"/>
    </location>
</feature>
<dbReference type="InterPro" id="IPR050902">
    <property type="entry name" value="ABC_Transporter_SBP"/>
</dbReference>
<dbReference type="PANTHER" id="PTHR30535:SF34">
    <property type="entry name" value="MOLYBDATE-BINDING PROTEIN MOLA"/>
    <property type="match status" value="1"/>
</dbReference>
<dbReference type="RefSeq" id="WP_311578454.1">
    <property type="nucleotide sequence ID" value="NZ_JAVRIF010000002.1"/>
</dbReference>
<dbReference type="EMBL" id="JAVRIF010000002">
    <property type="protein sequence ID" value="MDT0603052.1"/>
    <property type="molecule type" value="Genomic_DNA"/>
</dbReference>
<dbReference type="Pfam" id="PF01497">
    <property type="entry name" value="Peripla_BP_2"/>
    <property type="match status" value="1"/>
</dbReference>
<evidence type="ECO:0000256" key="2">
    <source>
        <dbReference type="SAM" id="SignalP"/>
    </source>
</evidence>
<dbReference type="PANTHER" id="PTHR30535">
    <property type="entry name" value="VITAMIN B12-BINDING PROTEIN"/>
    <property type="match status" value="1"/>
</dbReference>
<dbReference type="NCBIfam" id="NF038402">
    <property type="entry name" value="TroA_like"/>
    <property type="match status" value="1"/>
</dbReference>
<dbReference type="PROSITE" id="PS50983">
    <property type="entry name" value="FE_B12_PBP"/>
    <property type="match status" value="1"/>
</dbReference>
<evidence type="ECO:0000313" key="4">
    <source>
        <dbReference type="EMBL" id="MDT0603052.1"/>
    </source>
</evidence>
<feature type="signal peptide" evidence="2">
    <location>
        <begin position="1"/>
        <end position="20"/>
    </location>
</feature>
<evidence type="ECO:0000259" key="3">
    <source>
        <dbReference type="PROSITE" id="PS50983"/>
    </source>
</evidence>
<dbReference type="CDD" id="cd01144">
    <property type="entry name" value="BtuF"/>
    <property type="match status" value="1"/>
</dbReference>
<reference evidence="4 5" key="1">
    <citation type="submission" date="2023-09" db="EMBL/GenBank/DDBJ databases">
        <authorList>
            <person name="Rey-Velasco X."/>
        </authorList>
    </citation>
    <scope>NUCLEOTIDE SEQUENCE [LARGE SCALE GENOMIC DNA]</scope>
    <source>
        <strain evidence="4 5">W431</strain>
    </source>
</reference>
<dbReference type="InterPro" id="IPR054828">
    <property type="entry name" value="Vit_B12_bind_prot"/>
</dbReference>
<evidence type="ECO:0000256" key="1">
    <source>
        <dbReference type="ARBA" id="ARBA00022729"/>
    </source>
</evidence>
<dbReference type="Proteomes" id="UP001266357">
    <property type="component" value="Unassembled WGS sequence"/>
</dbReference>
<evidence type="ECO:0000313" key="5">
    <source>
        <dbReference type="Proteomes" id="UP001266357"/>
    </source>
</evidence>
<proteinExistence type="predicted"/>
<dbReference type="SUPFAM" id="SSF53807">
    <property type="entry name" value="Helical backbone' metal receptor"/>
    <property type="match status" value="1"/>
</dbReference>
<gene>
    <name evidence="4" type="ORF">RM573_05550</name>
</gene>
<name>A0ABU2ZYR2_9GAMM</name>
<organism evidence="4 5">
    <name type="scientific">Thalassotalea castellviae</name>
    <dbReference type="NCBI Taxonomy" id="3075612"/>
    <lineage>
        <taxon>Bacteria</taxon>
        <taxon>Pseudomonadati</taxon>
        <taxon>Pseudomonadota</taxon>
        <taxon>Gammaproteobacteria</taxon>
        <taxon>Alteromonadales</taxon>
        <taxon>Colwelliaceae</taxon>
        <taxon>Thalassotalea</taxon>
    </lineage>
</organism>
<accession>A0ABU2ZYR2</accession>
<keyword evidence="5" id="KW-1185">Reference proteome</keyword>
<feature type="chain" id="PRO_5046550619" evidence="2">
    <location>
        <begin position="21"/>
        <end position="282"/>
    </location>
</feature>
<comment type="caution">
    <text evidence="4">The sequence shown here is derived from an EMBL/GenBank/DDBJ whole genome shotgun (WGS) entry which is preliminary data.</text>
</comment>
<keyword evidence="1 2" id="KW-0732">Signal</keyword>